<proteinExistence type="predicted"/>
<dbReference type="AlphaFoldDB" id="A0A3P7L609"/>
<organism evidence="1 2">
    <name type="scientific">Strongylus vulgaris</name>
    <name type="common">Blood worm</name>
    <dbReference type="NCBI Taxonomy" id="40348"/>
    <lineage>
        <taxon>Eukaryota</taxon>
        <taxon>Metazoa</taxon>
        <taxon>Ecdysozoa</taxon>
        <taxon>Nematoda</taxon>
        <taxon>Chromadorea</taxon>
        <taxon>Rhabditida</taxon>
        <taxon>Rhabditina</taxon>
        <taxon>Rhabditomorpha</taxon>
        <taxon>Strongyloidea</taxon>
        <taxon>Strongylidae</taxon>
        <taxon>Strongylus</taxon>
    </lineage>
</organism>
<accession>A0A3P7L609</accession>
<name>A0A3P7L609_STRVU</name>
<reference evidence="1 2" key="1">
    <citation type="submission" date="2018-11" db="EMBL/GenBank/DDBJ databases">
        <authorList>
            <consortium name="Pathogen Informatics"/>
        </authorList>
    </citation>
    <scope>NUCLEOTIDE SEQUENCE [LARGE SCALE GENOMIC DNA]</scope>
</reference>
<sequence>MCLCARTGAVANVVPFECGNKTNPSSRQVSVVKFYTQKEADECKNEDTLASSTFPQTFGPAGPKLKPNGPDADCEANPADVGLQCAGPRYAVDERIRRDSVALKIVFHV</sequence>
<dbReference type="Proteomes" id="UP000270094">
    <property type="component" value="Unassembled WGS sequence"/>
</dbReference>
<keyword evidence="2" id="KW-1185">Reference proteome</keyword>
<protein>
    <submittedName>
        <fullName evidence="1">Uncharacterized protein</fullName>
    </submittedName>
</protein>
<dbReference type="EMBL" id="UYYB01094678">
    <property type="protein sequence ID" value="VDM74832.1"/>
    <property type="molecule type" value="Genomic_DNA"/>
</dbReference>
<gene>
    <name evidence="1" type="ORF">SVUK_LOCUS9830</name>
</gene>
<evidence type="ECO:0000313" key="2">
    <source>
        <dbReference type="Proteomes" id="UP000270094"/>
    </source>
</evidence>
<evidence type="ECO:0000313" key="1">
    <source>
        <dbReference type="EMBL" id="VDM74832.1"/>
    </source>
</evidence>